<comment type="caution">
    <text evidence="2">The sequence shown here is derived from an EMBL/GenBank/DDBJ whole genome shotgun (WGS) entry which is preliminary data.</text>
</comment>
<evidence type="ECO:0000313" key="2">
    <source>
        <dbReference type="EMBL" id="TQM05972.1"/>
    </source>
</evidence>
<dbReference type="AlphaFoldDB" id="A0A543D9H1"/>
<dbReference type="EMBL" id="VFPA01000004">
    <property type="protein sequence ID" value="TQM05972.1"/>
    <property type="molecule type" value="Genomic_DNA"/>
</dbReference>
<gene>
    <name evidence="2" type="ORF">FB558_6198</name>
</gene>
<dbReference type="CDD" id="cd11614">
    <property type="entry name" value="SAF_CpaB_FlgA_like"/>
    <property type="match status" value="1"/>
</dbReference>
<dbReference type="Pfam" id="PF08666">
    <property type="entry name" value="SAF"/>
    <property type="match status" value="1"/>
</dbReference>
<evidence type="ECO:0000259" key="1">
    <source>
        <dbReference type="SMART" id="SM00858"/>
    </source>
</evidence>
<dbReference type="SMART" id="SM00858">
    <property type="entry name" value="SAF"/>
    <property type="match status" value="1"/>
</dbReference>
<dbReference type="InterPro" id="IPR013974">
    <property type="entry name" value="SAF"/>
</dbReference>
<sequence>MTDARLAPRPLARLAARVTGPGWRRLALLRRVAAGLLALLALVLALAPESAGVPVVVAASDVPAGSTLRAGDLAVRQWPAELVPAGALREPAAADGHVLVGAARAGEPLTDTRLAGPAAVFGAPPGAAAVPVRLADEGVGALLVPGSSVDVVTVGARSDEPVVLASAAAVLAVLPPESPSSGRLVLVAMPAEIATRVAAASLTDQVAVTLR</sequence>
<keyword evidence="3" id="KW-1185">Reference proteome</keyword>
<name>A0A543D9H1_9PSEU</name>
<dbReference type="RefSeq" id="WP_211366974.1">
    <property type="nucleotide sequence ID" value="NZ_VFPA01000004.1"/>
</dbReference>
<evidence type="ECO:0000313" key="3">
    <source>
        <dbReference type="Proteomes" id="UP000315677"/>
    </source>
</evidence>
<reference evidence="2 3" key="1">
    <citation type="submission" date="2019-06" db="EMBL/GenBank/DDBJ databases">
        <title>Sequencing the genomes of 1000 actinobacteria strains.</title>
        <authorList>
            <person name="Klenk H.-P."/>
        </authorList>
    </citation>
    <scope>NUCLEOTIDE SEQUENCE [LARGE SCALE GENOMIC DNA]</scope>
    <source>
        <strain evidence="2 3">DSM 45301</strain>
    </source>
</reference>
<accession>A0A543D9H1</accession>
<feature type="domain" description="SAF" evidence="1">
    <location>
        <begin position="53"/>
        <end position="115"/>
    </location>
</feature>
<organism evidence="2 3">
    <name type="scientific">Pseudonocardia kunmingensis</name>
    <dbReference type="NCBI Taxonomy" id="630975"/>
    <lineage>
        <taxon>Bacteria</taxon>
        <taxon>Bacillati</taxon>
        <taxon>Actinomycetota</taxon>
        <taxon>Actinomycetes</taxon>
        <taxon>Pseudonocardiales</taxon>
        <taxon>Pseudonocardiaceae</taxon>
        <taxon>Pseudonocardia</taxon>
    </lineage>
</organism>
<dbReference type="Proteomes" id="UP000315677">
    <property type="component" value="Unassembled WGS sequence"/>
</dbReference>
<protein>
    <submittedName>
        <fullName evidence="2">Flp pilus assembly protein CpaB</fullName>
    </submittedName>
</protein>
<proteinExistence type="predicted"/>